<reference evidence="17" key="1">
    <citation type="submission" date="2024-07" db="EMBL/GenBank/DDBJ databases">
        <title>Two chromosome-level genome assemblies of Korean endemic species Abeliophyllum distichum and Forsythia ovata (Oleaceae).</title>
        <authorList>
            <person name="Jang H."/>
        </authorList>
    </citation>
    <scope>NUCLEOTIDE SEQUENCE [LARGE SCALE GENOMIC DNA]</scope>
</reference>
<keyword evidence="3 12" id="KW-0597">Phosphoprotein</keyword>
<evidence type="ECO:0000259" key="15">
    <source>
        <dbReference type="PROSITE" id="PS51294"/>
    </source>
</evidence>
<dbReference type="Gene3D" id="1.10.10.60">
    <property type="entry name" value="Homeodomain-like"/>
    <property type="match status" value="1"/>
</dbReference>
<dbReference type="FunFam" id="3.40.50.2300:FF:000408">
    <property type="entry name" value="Two-component response regulator"/>
    <property type="match status" value="1"/>
</dbReference>
<feature type="domain" description="Response regulatory" evidence="14">
    <location>
        <begin position="36"/>
        <end position="151"/>
    </location>
</feature>
<keyword evidence="8 11" id="KW-0010">Activator</keyword>
<accession>A0ABD1Q284</accession>
<dbReference type="Pfam" id="PF00249">
    <property type="entry name" value="Myb_DNA-binding"/>
    <property type="match status" value="1"/>
</dbReference>
<feature type="domain" description="HTH myb-type" evidence="15">
    <location>
        <begin position="216"/>
        <end position="273"/>
    </location>
</feature>
<dbReference type="NCBIfam" id="TIGR01557">
    <property type="entry name" value="myb_SHAQKYF"/>
    <property type="match status" value="1"/>
</dbReference>
<protein>
    <recommendedName>
        <fullName evidence="11">Two-component response regulator</fullName>
    </recommendedName>
</protein>
<dbReference type="Gene3D" id="3.40.50.2300">
    <property type="match status" value="1"/>
</dbReference>
<evidence type="ECO:0000256" key="6">
    <source>
        <dbReference type="ARBA" id="ARBA00023015"/>
    </source>
</evidence>
<evidence type="ECO:0000256" key="7">
    <source>
        <dbReference type="ARBA" id="ARBA00023125"/>
    </source>
</evidence>
<proteinExistence type="inferred from homology"/>
<dbReference type="InterPro" id="IPR017930">
    <property type="entry name" value="Myb_dom"/>
</dbReference>
<dbReference type="InterPro" id="IPR011006">
    <property type="entry name" value="CheY-like_superfamily"/>
</dbReference>
<feature type="region of interest" description="Disordered" evidence="13">
    <location>
        <begin position="600"/>
        <end position="620"/>
    </location>
</feature>
<organism evidence="16 17">
    <name type="scientific">Abeliophyllum distichum</name>
    <dbReference type="NCBI Taxonomy" id="126358"/>
    <lineage>
        <taxon>Eukaryota</taxon>
        <taxon>Viridiplantae</taxon>
        <taxon>Streptophyta</taxon>
        <taxon>Embryophyta</taxon>
        <taxon>Tracheophyta</taxon>
        <taxon>Spermatophyta</taxon>
        <taxon>Magnoliopsida</taxon>
        <taxon>eudicotyledons</taxon>
        <taxon>Gunneridae</taxon>
        <taxon>Pentapetalae</taxon>
        <taxon>asterids</taxon>
        <taxon>lamiids</taxon>
        <taxon>Lamiales</taxon>
        <taxon>Oleaceae</taxon>
        <taxon>Forsythieae</taxon>
        <taxon>Abeliophyllum</taxon>
    </lineage>
</organism>
<evidence type="ECO:0000256" key="1">
    <source>
        <dbReference type="ARBA" id="ARBA00004123"/>
    </source>
</evidence>
<dbReference type="AlphaFoldDB" id="A0ABD1Q284"/>
<dbReference type="GO" id="GO:0009736">
    <property type="term" value="P:cytokinin-activated signaling pathway"/>
    <property type="evidence" value="ECO:0007669"/>
    <property type="project" value="UniProtKB-KW"/>
</dbReference>
<comment type="subcellular location">
    <subcellularLocation>
        <location evidence="1 11">Nucleus</location>
    </subcellularLocation>
</comment>
<feature type="modified residue" description="4-aspartylphosphate" evidence="12">
    <location>
        <position position="87"/>
    </location>
</feature>
<dbReference type="InterPro" id="IPR017053">
    <property type="entry name" value="Response_reg_B-typ_pln"/>
</dbReference>
<dbReference type="SMART" id="SM00448">
    <property type="entry name" value="REC"/>
    <property type="match status" value="1"/>
</dbReference>
<keyword evidence="6 11" id="KW-0805">Transcription regulation</keyword>
<evidence type="ECO:0000256" key="8">
    <source>
        <dbReference type="ARBA" id="ARBA00023159"/>
    </source>
</evidence>
<evidence type="ECO:0000256" key="5">
    <source>
        <dbReference type="ARBA" id="ARBA00023012"/>
    </source>
</evidence>
<dbReference type="InterPro" id="IPR045279">
    <property type="entry name" value="ARR-like"/>
</dbReference>
<dbReference type="InterPro" id="IPR001789">
    <property type="entry name" value="Sig_transdc_resp-reg_receiver"/>
</dbReference>
<sequence>MNLGGSQAVKSMSVTSSSVSRKSGDGVSDQFPVGLRVLVVDDDPTCLRILEKMLKNCLYEVTKCNRAELALNYLRENKNGYDIVISDVHMPDMDGFKLLEHVGLEMDLPVIMMSADDSKKVVMKGITHGAVDYLIKPVRIEALKNIWQHVVRKKKDEYKGKDYEQTGSVEDGEQHQKPPEDSEYSSSANEGSWKNPKKRKDEEDEAEERDDTSTLKKPRVVWSVELHQQFVTAVNHLGLDKAVPKKILELMNVPGLTRENVASHLQKYRLYLRRLSGVSQHQSGLNNAFMGPTDATFGPISSLNGLDIQALAASGQLPPQSLATIQAAALGRANKSPVPVPLVDQRNLFSFENPKLRFGEDSQQLNNNSKQINLLHGIPTNMEPKQLATLRQSAQSFGNLNMQLHSQPSQSGSILTQMSQPQSRTPILNEINCSHVSTLPSSLGQPILSQALPSSVLPRNGIENVRGGTYGSVSQPSSAIDFSVNPGTEFPGNSFPLMSNSGIPILTSKGMIQEEVNSEMKVPRGFLPNYDTFDELNQNRSQDWGMQNVGSTFDVSQHSNLQGSLGVSPSILVQQGFSSNHKSEQSRNASVSKAAFSVGDGRIGNSSSPGQQVNSSTADISQRIKAERLPNMGFQNTFFPEQFGQDDLMSALLKQQEGTGAVESEFGFDGYQLDNLPV</sequence>
<dbReference type="Pfam" id="PF00072">
    <property type="entry name" value="Response_reg"/>
    <property type="match status" value="1"/>
</dbReference>
<dbReference type="GO" id="GO:0000160">
    <property type="term" value="P:phosphorelay signal transduction system"/>
    <property type="evidence" value="ECO:0007669"/>
    <property type="project" value="UniProtKB-KW"/>
</dbReference>
<dbReference type="InterPro" id="IPR001005">
    <property type="entry name" value="SANT/Myb"/>
</dbReference>
<dbReference type="FunFam" id="1.10.10.60:FF:000007">
    <property type="entry name" value="Two-component response regulator"/>
    <property type="match status" value="1"/>
</dbReference>
<dbReference type="EMBL" id="JBFOLK010000012">
    <property type="protein sequence ID" value="KAL2470298.1"/>
    <property type="molecule type" value="Genomic_DNA"/>
</dbReference>
<keyword evidence="17" id="KW-1185">Reference proteome</keyword>
<dbReference type="PROSITE" id="PS51294">
    <property type="entry name" value="HTH_MYB"/>
    <property type="match status" value="1"/>
</dbReference>
<dbReference type="GO" id="GO:0003677">
    <property type="term" value="F:DNA binding"/>
    <property type="evidence" value="ECO:0007669"/>
    <property type="project" value="UniProtKB-KW"/>
</dbReference>
<keyword evidence="9 11" id="KW-0804">Transcription</keyword>
<evidence type="ECO:0000256" key="12">
    <source>
        <dbReference type="PROSITE-ProRule" id="PRU00169"/>
    </source>
</evidence>
<dbReference type="PIRSF" id="PIRSF036392">
    <property type="entry name" value="RR_ARR_type-B"/>
    <property type="match status" value="1"/>
</dbReference>
<name>A0ABD1Q284_9LAMI</name>
<feature type="compositionally biased region" description="Polar residues" evidence="13">
    <location>
        <begin position="604"/>
        <end position="620"/>
    </location>
</feature>
<evidence type="ECO:0000256" key="10">
    <source>
        <dbReference type="ARBA" id="ARBA00023242"/>
    </source>
</evidence>
<dbReference type="InterPro" id="IPR009057">
    <property type="entry name" value="Homeodomain-like_sf"/>
</dbReference>
<keyword evidence="4" id="KW-0932">Cytokinin signaling pathway</keyword>
<evidence type="ECO:0000259" key="14">
    <source>
        <dbReference type="PROSITE" id="PS50110"/>
    </source>
</evidence>
<dbReference type="GO" id="GO:0003700">
    <property type="term" value="F:DNA-binding transcription factor activity"/>
    <property type="evidence" value="ECO:0007669"/>
    <property type="project" value="UniProtKB-UniRule"/>
</dbReference>
<dbReference type="Proteomes" id="UP001604336">
    <property type="component" value="Unassembled WGS sequence"/>
</dbReference>
<evidence type="ECO:0000256" key="3">
    <source>
        <dbReference type="ARBA" id="ARBA00022553"/>
    </source>
</evidence>
<comment type="caution">
    <text evidence="16">The sequence shown here is derived from an EMBL/GenBank/DDBJ whole genome shotgun (WGS) entry which is preliminary data.</text>
</comment>
<evidence type="ECO:0000313" key="16">
    <source>
        <dbReference type="EMBL" id="KAL2470298.1"/>
    </source>
</evidence>
<dbReference type="PROSITE" id="PS50110">
    <property type="entry name" value="RESPONSE_REGULATORY"/>
    <property type="match status" value="1"/>
</dbReference>
<dbReference type="SUPFAM" id="SSF52172">
    <property type="entry name" value="CheY-like"/>
    <property type="match status" value="1"/>
</dbReference>
<dbReference type="PANTHER" id="PTHR43874:SF67">
    <property type="entry name" value="TWO-COMPONENT RESPONSE REGULATOR ARR2"/>
    <property type="match status" value="1"/>
</dbReference>
<dbReference type="CDD" id="cd17584">
    <property type="entry name" value="REC_typeB_ARR-like"/>
    <property type="match status" value="1"/>
</dbReference>
<dbReference type="InterPro" id="IPR006447">
    <property type="entry name" value="Myb_dom_plants"/>
</dbReference>
<dbReference type="GO" id="GO:0005634">
    <property type="term" value="C:nucleus"/>
    <property type="evidence" value="ECO:0007669"/>
    <property type="project" value="UniProtKB-SubCell"/>
</dbReference>
<keyword evidence="10 11" id="KW-0539">Nucleus</keyword>
<comment type="function">
    <text evidence="11">Transcriptional activator that binds specific DNA sequence.</text>
</comment>
<evidence type="ECO:0000256" key="9">
    <source>
        <dbReference type="ARBA" id="ARBA00023163"/>
    </source>
</evidence>
<evidence type="ECO:0000256" key="2">
    <source>
        <dbReference type="ARBA" id="ARBA00006015"/>
    </source>
</evidence>
<dbReference type="SUPFAM" id="SSF46689">
    <property type="entry name" value="Homeodomain-like"/>
    <property type="match status" value="1"/>
</dbReference>
<comment type="similarity">
    <text evidence="2">Belongs to the ARR family. Type-B subfamily.</text>
</comment>
<evidence type="ECO:0000256" key="13">
    <source>
        <dbReference type="SAM" id="MobiDB-lite"/>
    </source>
</evidence>
<gene>
    <name evidence="16" type="ORF">Adt_38434</name>
</gene>
<keyword evidence="7 11" id="KW-0238">DNA-binding</keyword>
<evidence type="ECO:0000256" key="11">
    <source>
        <dbReference type="PIRNR" id="PIRNR036392"/>
    </source>
</evidence>
<keyword evidence="5 11" id="KW-0902">Two-component regulatory system</keyword>
<dbReference type="PANTHER" id="PTHR43874">
    <property type="entry name" value="TWO-COMPONENT RESPONSE REGULATOR"/>
    <property type="match status" value="1"/>
</dbReference>
<evidence type="ECO:0000313" key="17">
    <source>
        <dbReference type="Proteomes" id="UP001604336"/>
    </source>
</evidence>
<evidence type="ECO:0000256" key="4">
    <source>
        <dbReference type="ARBA" id="ARBA00022864"/>
    </source>
</evidence>
<feature type="region of interest" description="Disordered" evidence="13">
    <location>
        <begin position="1"/>
        <end position="26"/>
    </location>
</feature>
<feature type="region of interest" description="Disordered" evidence="13">
    <location>
        <begin position="158"/>
        <end position="213"/>
    </location>
</feature>